<sequence>MAAKKKPLQPSLLSFFSTKVVEEASRSADQVRQLAVAASSSAADVTNTSRNVAEVSTNEAAQQHAATPGMPRPGVNAADVASTSLKPLKRPHHFGTRHDVSSSHAEAGDGNKHASRFNKSWLREHPWLLYDDIKGGMLCKLCKKYDKRPFDKSVWNEEPCKRIRLESVRKHENCYSHRDAVALEALSNEAASPLEALQSPVSRGAMQKAFASLYYLCKHRIAHTTNYEPLLDLLTFLGLNVKDQIAAGKNATYCSQRAIKEMVTCLSSVIEDNILQELKQSEHYSLMFDETTDCTTVEQLVIHCRYIFDGNLQVKFLAMIDVLGSLDQQLNEEKVISLNAANVAGAVENFIVKKGLAFECLRGIGTDGAPIMTGRKGGAVKLLTDRQRAATAPQCTQAVGVHCGAHKLNLAANHAAKAVPYIGKFKDLLQHLYSFYASSPVRTAGLSAVQKVLDTQGGGGKIMGSSATRWLSVGGSCAAVRNNLSSILVSLSREAEERSDIKAAGLHKFVSDKKFVGTLLMMSEVLPSVDRLSKALQSKSLHVGLLQGLIKSTIKTLEAQKNIETQVQAFCEANGIPFTPTQEYEEWLRATKSAFLDKLTENIKDRFQDDAILAAFSVLFARGSYEEAVSGNGVEIADALGKLCCTLGKSYTSDMIEEWRSFANFVLECEKLQELADSQFLLHVATGMKELFPLVAHIAGAYLVLPPHTADCERDFSALKLIKTHLRNRLKEESLDALVRIACEGPEVEEYPYDKVVGNWAKLKNRRLKV</sequence>
<dbReference type="AlphaFoldDB" id="A0A9J6GQ83"/>
<dbReference type="SUPFAM" id="SSF53098">
    <property type="entry name" value="Ribonuclease H-like"/>
    <property type="match status" value="1"/>
</dbReference>
<dbReference type="PANTHER" id="PTHR46880:SF5">
    <property type="entry name" value="DUF4371 DOMAIN-CONTAINING PROTEIN"/>
    <property type="match status" value="1"/>
</dbReference>
<evidence type="ECO:0000256" key="1">
    <source>
        <dbReference type="SAM" id="MobiDB-lite"/>
    </source>
</evidence>
<feature type="domain" description="TTF-type" evidence="2">
    <location>
        <begin position="113"/>
        <end position="207"/>
    </location>
</feature>
<dbReference type="VEuPathDB" id="VectorBase:HLOH_065184"/>
<dbReference type="InterPro" id="IPR057456">
    <property type="entry name" value="Znf_C17orf113"/>
</dbReference>
<dbReference type="InterPro" id="IPR006580">
    <property type="entry name" value="Znf_TTF"/>
</dbReference>
<dbReference type="InterPro" id="IPR012337">
    <property type="entry name" value="RNaseH-like_sf"/>
</dbReference>
<reference evidence="3 4" key="1">
    <citation type="journal article" date="2020" name="Cell">
        <title>Large-Scale Comparative Analyses of Tick Genomes Elucidate Their Genetic Diversity and Vector Capacities.</title>
        <authorList>
            <consortium name="Tick Genome and Microbiome Consortium (TIGMIC)"/>
            <person name="Jia N."/>
            <person name="Wang J."/>
            <person name="Shi W."/>
            <person name="Du L."/>
            <person name="Sun Y."/>
            <person name="Zhan W."/>
            <person name="Jiang J.F."/>
            <person name="Wang Q."/>
            <person name="Zhang B."/>
            <person name="Ji P."/>
            <person name="Bell-Sakyi L."/>
            <person name="Cui X.M."/>
            <person name="Yuan T.T."/>
            <person name="Jiang B.G."/>
            <person name="Yang W.F."/>
            <person name="Lam T.T."/>
            <person name="Chang Q.C."/>
            <person name="Ding S.J."/>
            <person name="Wang X.J."/>
            <person name="Zhu J.G."/>
            <person name="Ruan X.D."/>
            <person name="Zhao L."/>
            <person name="Wei J.T."/>
            <person name="Ye R.Z."/>
            <person name="Que T.C."/>
            <person name="Du C.H."/>
            <person name="Zhou Y.H."/>
            <person name="Cheng J.X."/>
            <person name="Dai P.F."/>
            <person name="Guo W.B."/>
            <person name="Han X.H."/>
            <person name="Huang E.J."/>
            <person name="Li L.F."/>
            <person name="Wei W."/>
            <person name="Gao Y.C."/>
            <person name="Liu J.Z."/>
            <person name="Shao H.Z."/>
            <person name="Wang X."/>
            <person name="Wang C.C."/>
            <person name="Yang T.C."/>
            <person name="Huo Q.B."/>
            <person name="Li W."/>
            <person name="Chen H.Y."/>
            <person name="Chen S.E."/>
            <person name="Zhou L.G."/>
            <person name="Ni X.B."/>
            <person name="Tian J.H."/>
            <person name="Sheng Y."/>
            <person name="Liu T."/>
            <person name="Pan Y.S."/>
            <person name="Xia L.Y."/>
            <person name="Li J."/>
            <person name="Zhao F."/>
            <person name="Cao W.C."/>
        </authorList>
    </citation>
    <scope>NUCLEOTIDE SEQUENCE [LARGE SCALE GENOMIC DNA]</scope>
    <source>
        <strain evidence="3">HaeL-2018</strain>
    </source>
</reference>
<feature type="compositionally biased region" description="Basic and acidic residues" evidence="1">
    <location>
        <begin position="96"/>
        <end position="112"/>
    </location>
</feature>
<accession>A0A9J6GQ83</accession>
<dbReference type="OMA" id="EDEWINE"/>
<feature type="region of interest" description="Disordered" evidence="1">
    <location>
        <begin position="89"/>
        <end position="112"/>
    </location>
</feature>
<name>A0A9J6GQ83_HAELO</name>
<proteinExistence type="predicted"/>
<evidence type="ECO:0000313" key="3">
    <source>
        <dbReference type="EMBL" id="KAH9380662.1"/>
    </source>
</evidence>
<dbReference type="Pfam" id="PF25431">
    <property type="entry name" value="zf-C17orf113"/>
    <property type="match status" value="1"/>
</dbReference>
<protein>
    <recommendedName>
        <fullName evidence="2">TTF-type domain-containing protein</fullName>
    </recommendedName>
</protein>
<evidence type="ECO:0000259" key="2">
    <source>
        <dbReference type="SMART" id="SM00597"/>
    </source>
</evidence>
<dbReference type="SMART" id="SM00597">
    <property type="entry name" value="ZnF_TTF"/>
    <property type="match status" value="1"/>
</dbReference>
<keyword evidence="4" id="KW-1185">Reference proteome</keyword>
<dbReference type="PANTHER" id="PTHR46880">
    <property type="entry name" value="RAS-ASSOCIATING DOMAIN-CONTAINING PROTEIN"/>
    <property type="match status" value="1"/>
</dbReference>
<dbReference type="Proteomes" id="UP000821853">
    <property type="component" value="Chromosome 8"/>
</dbReference>
<comment type="caution">
    <text evidence="3">The sequence shown here is derived from an EMBL/GenBank/DDBJ whole genome shotgun (WGS) entry which is preliminary data.</text>
</comment>
<feature type="compositionally biased region" description="Polar residues" evidence="1">
    <location>
        <begin position="56"/>
        <end position="65"/>
    </location>
</feature>
<dbReference type="EMBL" id="JABSTR010000010">
    <property type="protein sequence ID" value="KAH9380662.1"/>
    <property type="molecule type" value="Genomic_DNA"/>
</dbReference>
<dbReference type="OrthoDB" id="6501119at2759"/>
<gene>
    <name evidence="3" type="ORF">HPB48_015868</name>
</gene>
<evidence type="ECO:0000313" key="4">
    <source>
        <dbReference type="Proteomes" id="UP000821853"/>
    </source>
</evidence>
<organism evidence="3 4">
    <name type="scientific">Haemaphysalis longicornis</name>
    <name type="common">Bush tick</name>
    <dbReference type="NCBI Taxonomy" id="44386"/>
    <lineage>
        <taxon>Eukaryota</taxon>
        <taxon>Metazoa</taxon>
        <taxon>Ecdysozoa</taxon>
        <taxon>Arthropoda</taxon>
        <taxon>Chelicerata</taxon>
        <taxon>Arachnida</taxon>
        <taxon>Acari</taxon>
        <taxon>Parasitiformes</taxon>
        <taxon>Ixodida</taxon>
        <taxon>Ixodoidea</taxon>
        <taxon>Ixodidae</taxon>
        <taxon>Haemaphysalinae</taxon>
        <taxon>Haemaphysalis</taxon>
    </lineage>
</organism>
<feature type="region of interest" description="Disordered" evidence="1">
    <location>
        <begin position="56"/>
        <end position="77"/>
    </location>
</feature>